<dbReference type="OrthoDB" id="3691660at2759"/>
<evidence type="ECO:0000313" key="1">
    <source>
        <dbReference type="EMBL" id="EDU39721.1"/>
    </source>
</evidence>
<dbReference type="HOGENOM" id="CLU_071126_0_0_1"/>
<dbReference type="InParanoid" id="B2VRW1"/>
<evidence type="ECO:0000313" key="2">
    <source>
        <dbReference type="Proteomes" id="UP000001471"/>
    </source>
</evidence>
<sequence>MDYSSGSLEARSALAALAQDLDIDQTALKTVLEGALDLWPGADHNSFHAFQRSFEYLGYHIEVAKLFATIPTSLTITKHSTNIIMDNSPDDHASFRFMGLDESLFPNNEGDYASSYMYPGRATGQLYYRPPAANPPPWETPADAWRYDGNKVWTGEAFVFSRRTQPEPDTRTSAVLRAFLSSPGLSQDVVASQGSGNGHLSGITQLSGGSQEHVIGYRTPPTSSEVSLMRNECTFPVAGNTGNALGAASQVPDASQVLATSRVPAATGHAVDNSINSPAEHEPAEDDTGFYFTGWNDEAKRMLYLWKGKNKKGYQFFAHLFPGETKESLHAAWVQHKREGKQLYKIWAMTSKQSRGAVQV</sequence>
<dbReference type="GeneID" id="6338566"/>
<dbReference type="Proteomes" id="UP000001471">
    <property type="component" value="Unassembled WGS sequence"/>
</dbReference>
<reference evidence="2" key="1">
    <citation type="journal article" date="2013" name="G3 (Bethesda)">
        <title>Comparative genomics of a plant-pathogenic fungus, Pyrenophora tritici-repentis, reveals transduplication and the impact of repeat elements on pathogenicity and population divergence.</title>
        <authorList>
            <person name="Manning V.A."/>
            <person name="Pandelova I."/>
            <person name="Dhillon B."/>
            <person name="Wilhelm L.J."/>
            <person name="Goodwin S.B."/>
            <person name="Berlin A.M."/>
            <person name="Figueroa M."/>
            <person name="Freitag M."/>
            <person name="Hane J.K."/>
            <person name="Henrissat B."/>
            <person name="Holman W.H."/>
            <person name="Kodira C.D."/>
            <person name="Martin J."/>
            <person name="Oliver R.P."/>
            <person name="Robbertse B."/>
            <person name="Schackwitz W."/>
            <person name="Schwartz D.C."/>
            <person name="Spatafora J.W."/>
            <person name="Turgeon B.G."/>
            <person name="Yandava C."/>
            <person name="Young S."/>
            <person name="Zhou S."/>
            <person name="Zeng Q."/>
            <person name="Grigoriev I.V."/>
            <person name="Ma L.-J."/>
            <person name="Ciuffetti L.M."/>
        </authorList>
    </citation>
    <scope>NUCLEOTIDE SEQUENCE [LARGE SCALE GENOMIC DNA]</scope>
    <source>
        <strain evidence="2">Pt-1C-BFP</strain>
    </source>
</reference>
<dbReference type="EMBL" id="DS231615">
    <property type="protein sequence ID" value="EDU39721.1"/>
    <property type="molecule type" value="Genomic_DNA"/>
</dbReference>
<gene>
    <name evidence="1" type="ORF">PTRG_00283</name>
</gene>
<name>B2VRW1_PYRTR</name>
<protein>
    <submittedName>
        <fullName evidence="1">Uncharacterized protein</fullName>
    </submittedName>
</protein>
<dbReference type="AlphaFoldDB" id="B2VRW1"/>
<proteinExistence type="predicted"/>
<accession>B2VRW1</accession>
<dbReference type="KEGG" id="ptrr:6338566"/>
<organism evidence="1 2">
    <name type="scientific">Pyrenophora tritici-repentis (strain Pt-1C-BFP)</name>
    <name type="common">Wheat tan spot fungus</name>
    <name type="synonym">Drechslera tritici-repentis</name>
    <dbReference type="NCBI Taxonomy" id="426418"/>
    <lineage>
        <taxon>Eukaryota</taxon>
        <taxon>Fungi</taxon>
        <taxon>Dikarya</taxon>
        <taxon>Ascomycota</taxon>
        <taxon>Pezizomycotina</taxon>
        <taxon>Dothideomycetes</taxon>
        <taxon>Pleosporomycetidae</taxon>
        <taxon>Pleosporales</taxon>
        <taxon>Pleosporineae</taxon>
        <taxon>Pleosporaceae</taxon>
        <taxon>Pyrenophora</taxon>
    </lineage>
</organism>